<dbReference type="GO" id="GO:0019877">
    <property type="term" value="P:diaminopimelate biosynthetic process"/>
    <property type="evidence" value="ECO:0007669"/>
    <property type="project" value="UniProtKB-KW"/>
</dbReference>
<dbReference type="RefSeq" id="WP_012109036.1">
    <property type="nucleotide sequence ID" value="NC_009714.1"/>
</dbReference>
<dbReference type="HOGENOM" id="CLU_057490_1_0_7"/>
<keyword evidence="2" id="KW-0028">Amino-acid biosynthesis</keyword>
<keyword evidence="1" id="KW-0963">Cytoplasm</keyword>
<evidence type="ECO:0000256" key="6">
    <source>
        <dbReference type="ARBA" id="ARBA00023315"/>
    </source>
</evidence>
<evidence type="ECO:0000256" key="3">
    <source>
        <dbReference type="ARBA" id="ARBA00022679"/>
    </source>
</evidence>
<evidence type="ECO:0000256" key="2">
    <source>
        <dbReference type="ARBA" id="ARBA00022605"/>
    </source>
</evidence>
<dbReference type="Gene3D" id="3.30.60.70">
    <property type="entry name" value="Trimeric LpxA-like enzymes"/>
    <property type="match status" value="1"/>
</dbReference>
<proteinExistence type="inferred from homology"/>
<keyword evidence="4" id="KW-0220">Diaminopimelate biosynthesis</keyword>
<evidence type="ECO:0000313" key="9">
    <source>
        <dbReference type="Proteomes" id="UP000002407"/>
    </source>
</evidence>
<dbReference type="InterPro" id="IPR026586">
    <property type="entry name" value="Type2_DapD"/>
</dbReference>
<dbReference type="KEGG" id="cha:CHAB381_1181"/>
<dbReference type="Proteomes" id="UP000002407">
    <property type="component" value="Chromosome"/>
</dbReference>
<evidence type="ECO:0000259" key="7">
    <source>
        <dbReference type="Pfam" id="PF14789"/>
    </source>
</evidence>
<dbReference type="InterPro" id="IPR001451">
    <property type="entry name" value="Hexapep"/>
</dbReference>
<keyword evidence="3 8" id="KW-0808">Transferase</keyword>
<protein>
    <submittedName>
        <fullName evidence="8">2,3,4,5-tetrahydropyridine-2-carboxylate N-succinyltransferase DapD</fullName>
    </submittedName>
</protein>
<dbReference type="Pfam" id="PF14790">
    <property type="entry name" value="THDPS_N"/>
    <property type="match status" value="1"/>
</dbReference>
<reference evidence="9" key="1">
    <citation type="submission" date="2007-07" db="EMBL/GenBank/DDBJ databases">
        <title>Complete genome sequence of Campylobacter hominis ATCC BAA-381, a commensal isolated from the human gastrointestinal tract.</title>
        <authorList>
            <person name="Fouts D.E."/>
            <person name="Mongodin E.F."/>
            <person name="Puiu D."/>
            <person name="Sebastian Y."/>
            <person name="Miller W.G."/>
            <person name="Mandrell R.E."/>
            <person name="Nelson K.E."/>
        </authorList>
    </citation>
    <scope>NUCLEOTIDE SEQUENCE [LARGE SCALE GENOMIC DNA]</scope>
    <source>
        <strain evidence="9">ATCC BAA-381 / LMG 19568 / NCTC 13146 / CH001A</strain>
    </source>
</reference>
<evidence type="ECO:0000313" key="8">
    <source>
        <dbReference type="EMBL" id="ABS51095.1"/>
    </source>
</evidence>
<dbReference type="GO" id="GO:0008666">
    <property type="term" value="F:2,3,4,5-tetrahydropyridine-2,6-dicarboxylate N-succinyltransferase activity"/>
    <property type="evidence" value="ECO:0007669"/>
    <property type="project" value="InterPro"/>
</dbReference>
<feature type="domain" description="2,3,4,5-tetrahydropyridine-2,6-dicarboxylate N-succinyltransferase middle" evidence="7">
    <location>
        <begin position="178"/>
        <end position="221"/>
    </location>
</feature>
<dbReference type="InterPro" id="IPR038361">
    <property type="entry name" value="THDPS_M_sf"/>
</dbReference>
<gene>
    <name evidence="8" type="ordered locus">CHAB381_1181</name>
</gene>
<dbReference type="Gene3D" id="3.30.70.2010">
    <property type="match status" value="1"/>
</dbReference>
<evidence type="ECO:0000256" key="4">
    <source>
        <dbReference type="ARBA" id="ARBA00022915"/>
    </source>
</evidence>
<dbReference type="Gene3D" id="2.160.10.10">
    <property type="entry name" value="Hexapeptide repeat proteins"/>
    <property type="match status" value="1"/>
</dbReference>
<dbReference type="GO" id="GO:0009089">
    <property type="term" value="P:lysine biosynthetic process via diaminopimelate"/>
    <property type="evidence" value="ECO:0007669"/>
    <property type="project" value="UniProtKB-UniPathway"/>
</dbReference>
<dbReference type="CDD" id="cd04649">
    <property type="entry name" value="LbH_THP_succinylT_putative"/>
    <property type="match status" value="1"/>
</dbReference>
<dbReference type="EMBL" id="CP000776">
    <property type="protein sequence ID" value="ABS51095.1"/>
    <property type="molecule type" value="Genomic_DNA"/>
</dbReference>
<dbReference type="STRING" id="360107.CHAB381_1181"/>
<evidence type="ECO:0000256" key="1">
    <source>
        <dbReference type="ARBA" id="ARBA00022490"/>
    </source>
</evidence>
<dbReference type="HAMAP" id="MF_02122">
    <property type="entry name" value="DapD_type2"/>
    <property type="match status" value="1"/>
</dbReference>
<sequence>MKIQNLDELKNFTDEIRSKNGYKDPFIWAIGRQSVGSFGKKTIKMDYAEINLKSNYASAAILINAAIKNGTKIDFSDSELIVPLNKDIIGYALKKMNFLIGEANGEKHKNLQILMQIDKTLKENEKFTKYISHKFCVVFIFDDVAPKSVESVYLKLYALSKNLTAPRSLNLNGAFGVLPNLAWDIYGEPVELEMLRKDEISNKFGCSKNCAKIAYVDKFPRFLAHIIPENNIRILDDSKVRLGAAIAPGTTIMPGAAYVNFNAGTLGSAMVEGRISSSVIVGEGSDIGGGASILGVLSGTNGNPISIGNHCLLGANSVTGIPLGDDCIVDAGIAVLEGTKILMDEKNRAELAKLNPNFDFSKEIYKGLELANLNGLHFRQNSQNGQMTVSLSKRAIKLNKDLH</sequence>
<dbReference type="UniPathway" id="UPA00034">
    <property type="reaction ID" value="UER00019"/>
</dbReference>
<dbReference type="eggNOG" id="COG2171">
    <property type="taxonomic scope" value="Bacteria"/>
</dbReference>
<organism evidence="8 9">
    <name type="scientific">Campylobacter hominis (strain ATCC BAA-381 / DSM 21671 / CCUG 45161 / LMG 19568 / NCTC 13146 / CH001A)</name>
    <dbReference type="NCBI Taxonomy" id="360107"/>
    <lineage>
        <taxon>Bacteria</taxon>
        <taxon>Pseudomonadati</taxon>
        <taxon>Campylobacterota</taxon>
        <taxon>Epsilonproteobacteria</taxon>
        <taxon>Campylobacterales</taxon>
        <taxon>Campylobacteraceae</taxon>
        <taxon>Campylobacter</taxon>
    </lineage>
</organism>
<dbReference type="AlphaFoldDB" id="A7I2J5"/>
<keyword evidence="5" id="KW-0457">Lysine biosynthesis</keyword>
<accession>A7I2J5</accession>
<dbReference type="InterPro" id="IPR032784">
    <property type="entry name" value="THDPS_M"/>
</dbReference>
<dbReference type="InterPro" id="IPR011004">
    <property type="entry name" value="Trimer_LpxA-like_sf"/>
</dbReference>
<keyword evidence="9" id="KW-1185">Reference proteome</keyword>
<dbReference type="Pfam" id="PF14602">
    <property type="entry name" value="Hexapep_2"/>
    <property type="match status" value="1"/>
</dbReference>
<name>A7I2J5_CAMHC</name>
<dbReference type="Pfam" id="PF14789">
    <property type="entry name" value="THDPS_M"/>
    <property type="match status" value="1"/>
</dbReference>
<keyword evidence="6" id="KW-0012">Acyltransferase</keyword>
<evidence type="ECO:0000256" key="5">
    <source>
        <dbReference type="ARBA" id="ARBA00023154"/>
    </source>
</evidence>
<dbReference type="SUPFAM" id="SSF51161">
    <property type="entry name" value="Trimeric LpxA-like enzymes"/>
    <property type="match status" value="1"/>
</dbReference>
<dbReference type="OrthoDB" id="9782799at2"/>